<protein>
    <submittedName>
        <fullName evidence="1">Uncharacterized protein</fullName>
    </submittedName>
</protein>
<sequence>MISDDGGRLQVAPQLNTSRIEVWEPGRPSITELATQNAILMKLYAQEILNTLLTEQSLHSDSTLVTMEFLVKPTG</sequence>
<accession>A0A8X7BCP2</accession>
<dbReference type="AlphaFoldDB" id="A0A8X7BCP2"/>
<proteinExistence type="predicted"/>
<evidence type="ECO:0000313" key="1">
    <source>
        <dbReference type="EMBL" id="GFY25667.1"/>
    </source>
</evidence>
<organism evidence="1 2">
    <name type="scientific">Trichonephila clavipes</name>
    <name type="common">Golden silk orbweaver</name>
    <name type="synonym">Nephila clavipes</name>
    <dbReference type="NCBI Taxonomy" id="2585209"/>
    <lineage>
        <taxon>Eukaryota</taxon>
        <taxon>Metazoa</taxon>
        <taxon>Ecdysozoa</taxon>
        <taxon>Arthropoda</taxon>
        <taxon>Chelicerata</taxon>
        <taxon>Arachnida</taxon>
        <taxon>Araneae</taxon>
        <taxon>Araneomorphae</taxon>
        <taxon>Entelegynae</taxon>
        <taxon>Araneoidea</taxon>
        <taxon>Nephilidae</taxon>
        <taxon>Trichonephila</taxon>
    </lineage>
</organism>
<evidence type="ECO:0000313" key="2">
    <source>
        <dbReference type="Proteomes" id="UP000887159"/>
    </source>
</evidence>
<keyword evidence="2" id="KW-1185">Reference proteome</keyword>
<dbReference type="Proteomes" id="UP000887159">
    <property type="component" value="Unassembled WGS sequence"/>
</dbReference>
<gene>
    <name evidence="1" type="ORF">TNCV_2487871</name>
</gene>
<comment type="caution">
    <text evidence="1">The sequence shown here is derived from an EMBL/GenBank/DDBJ whole genome shotgun (WGS) entry which is preliminary data.</text>
</comment>
<name>A0A8X7BCP2_TRICX</name>
<dbReference type="EMBL" id="BMAU01021371">
    <property type="protein sequence ID" value="GFY25667.1"/>
    <property type="molecule type" value="Genomic_DNA"/>
</dbReference>
<reference evidence="1" key="1">
    <citation type="submission" date="2020-08" db="EMBL/GenBank/DDBJ databases">
        <title>Multicomponent nature underlies the extraordinary mechanical properties of spider dragline silk.</title>
        <authorList>
            <person name="Kono N."/>
            <person name="Nakamura H."/>
            <person name="Mori M."/>
            <person name="Yoshida Y."/>
            <person name="Ohtoshi R."/>
            <person name="Malay A.D."/>
            <person name="Moran D.A.P."/>
            <person name="Tomita M."/>
            <person name="Numata K."/>
            <person name="Arakawa K."/>
        </authorList>
    </citation>
    <scope>NUCLEOTIDE SEQUENCE</scope>
</reference>